<evidence type="ECO:0000313" key="6">
    <source>
        <dbReference type="Proteomes" id="UP000501991"/>
    </source>
</evidence>
<evidence type="ECO:0000259" key="4">
    <source>
        <dbReference type="SMART" id="SM00822"/>
    </source>
</evidence>
<proteinExistence type="inferred from homology"/>
<name>A0A6C1AZT5_9RHOO</name>
<dbReference type="PIRSF" id="PIRSF000126">
    <property type="entry name" value="11-beta-HSD1"/>
    <property type="match status" value="1"/>
</dbReference>
<dbReference type="PRINTS" id="PR00081">
    <property type="entry name" value="GDHRDH"/>
</dbReference>
<gene>
    <name evidence="5" type="ORF">G3580_00590</name>
</gene>
<dbReference type="InterPro" id="IPR020904">
    <property type="entry name" value="Sc_DH/Rdtase_CS"/>
</dbReference>
<dbReference type="GO" id="GO:0016491">
    <property type="term" value="F:oxidoreductase activity"/>
    <property type="evidence" value="ECO:0007669"/>
    <property type="project" value="UniProtKB-KW"/>
</dbReference>
<dbReference type="InterPro" id="IPR002347">
    <property type="entry name" value="SDR_fam"/>
</dbReference>
<feature type="domain" description="Ketoreductase" evidence="4">
    <location>
        <begin position="6"/>
        <end position="189"/>
    </location>
</feature>
<evidence type="ECO:0000313" key="5">
    <source>
        <dbReference type="EMBL" id="QID16249.1"/>
    </source>
</evidence>
<evidence type="ECO:0000256" key="3">
    <source>
        <dbReference type="RuleBase" id="RU000363"/>
    </source>
</evidence>
<keyword evidence="2" id="KW-0560">Oxidoreductase</keyword>
<protein>
    <submittedName>
        <fullName evidence="5">SDR family oxidoreductase</fullName>
    </submittedName>
</protein>
<comment type="similarity">
    <text evidence="1 3">Belongs to the short-chain dehydrogenases/reductases (SDR) family.</text>
</comment>
<dbReference type="PROSITE" id="PS00061">
    <property type="entry name" value="ADH_SHORT"/>
    <property type="match status" value="1"/>
</dbReference>
<dbReference type="SUPFAM" id="SSF51735">
    <property type="entry name" value="NAD(P)-binding Rossmann-fold domains"/>
    <property type="match status" value="1"/>
</dbReference>
<dbReference type="SMART" id="SM00822">
    <property type="entry name" value="PKS_KR"/>
    <property type="match status" value="1"/>
</dbReference>
<dbReference type="PANTHER" id="PTHR44196:SF1">
    <property type="entry name" value="DEHYDROGENASE_REDUCTASE SDR FAMILY MEMBER 7B"/>
    <property type="match status" value="1"/>
</dbReference>
<organism evidence="5 6">
    <name type="scientific">Nitrogeniibacter mangrovi</name>
    <dbReference type="NCBI Taxonomy" id="2016596"/>
    <lineage>
        <taxon>Bacteria</taxon>
        <taxon>Pseudomonadati</taxon>
        <taxon>Pseudomonadota</taxon>
        <taxon>Betaproteobacteria</taxon>
        <taxon>Rhodocyclales</taxon>
        <taxon>Zoogloeaceae</taxon>
        <taxon>Nitrogeniibacter</taxon>
    </lineage>
</organism>
<evidence type="ECO:0000256" key="1">
    <source>
        <dbReference type="ARBA" id="ARBA00006484"/>
    </source>
</evidence>
<dbReference type="CDD" id="cd05233">
    <property type="entry name" value="SDR_c"/>
    <property type="match status" value="1"/>
</dbReference>
<dbReference type="PRINTS" id="PR00080">
    <property type="entry name" value="SDRFAMILY"/>
</dbReference>
<dbReference type="Gene3D" id="3.40.50.720">
    <property type="entry name" value="NAD(P)-binding Rossmann-like Domain"/>
    <property type="match status" value="1"/>
</dbReference>
<dbReference type="EMBL" id="CP048836">
    <property type="protein sequence ID" value="QID16249.1"/>
    <property type="molecule type" value="Genomic_DNA"/>
</dbReference>
<dbReference type="PANTHER" id="PTHR44196">
    <property type="entry name" value="DEHYDROGENASE/REDUCTASE SDR FAMILY MEMBER 7B"/>
    <property type="match status" value="1"/>
</dbReference>
<dbReference type="KEGG" id="azq:G3580_00590"/>
<sequence>MKIRGSTILLTGAGGGIGSAIARQLARQGASVVLANRDVESLQALVAELQVHGGRVLALPVDLADPQGPARLVSEAIDRTGGIDILINCAGLQNFGFLADESPEATAALLQVNTVAPMLLTRALLPHLLAAGQGQIVNVGSIFGSIGFPCFASYSASKFAIRGFSEALRRELADTGIRVTYVAPRFTRTPFNSGVVTRMAEALKMNQDDPEAVATSVVAAIERDGTDQYLGWPEKLFVRINAVLPRLVDPSLIKQVALMRPFATERNR</sequence>
<evidence type="ECO:0000256" key="2">
    <source>
        <dbReference type="ARBA" id="ARBA00023002"/>
    </source>
</evidence>
<dbReference type="InterPro" id="IPR036291">
    <property type="entry name" value="NAD(P)-bd_dom_sf"/>
</dbReference>
<dbReference type="InterPro" id="IPR057326">
    <property type="entry name" value="KR_dom"/>
</dbReference>
<dbReference type="RefSeq" id="WP_173763417.1">
    <property type="nucleotide sequence ID" value="NZ_CP048836.1"/>
</dbReference>
<accession>A0A6C1AZT5</accession>
<dbReference type="AlphaFoldDB" id="A0A6C1AZT5"/>
<keyword evidence="6" id="KW-1185">Reference proteome</keyword>
<dbReference type="Proteomes" id="UP000501991">
    <property type="component" value="Chromosome"/>
</dbReference>
<dbReference type="Pfam" id="PF00106">
    <property type="entry name" value="adh_short"/>
    <property type="match status" value="1"/>
</dbReference>
<reference evidence="5 6" key="1">
    <citation type="submission" date="2020-02" db="EMBL/GenBank/DDBJ databases">
        <title>Nitrogenibacter mangrovi gen. nov., sp. nov. isolated from mangrove sediment, a denitrifying betaproteobacterium.</title>
        <authorList>
            <person name="Liao H."/>
            <person name="Tian Y."/>
        </authorList>
    </citation>
    <scope>NUCLEOTIDE SEQUENCE [LARGE SCALE GENOMIC DNA]</scope>
    <source>
        <strain evidence="5 6">M9-3-2</strain>
    </source>
</reference>
<dbReference type="NCBIfam" id="NF006565">
    <property type="entry name" value="PRK09072.1"/>
    <property type="match status" value="1"/>
</dbReference>
<dbReference type="GO" id="GO:0016020">
    <property type="term" value="C:membrane"/>
    <property type="evidence" value="ECO:0007669"/>
    <property type="project" value="TreeGrafter"/>
</dbReference>